<dbReference type="EMBL" id="CP001100">
    <property type="protein sequence ID" value="ACF13784.1"/>
    <property type="molecule type" value="Genomic_DNA"/>
</dbReference>
<evidence type="ECO:0000259" key="1">
    <source>
        <dbReference type="Pfam" id="PF13709"/>
    </source>
</evidence>
<dbReference type="eggNOG" id="COG1657">
    <property type="taxonomic scope" value="Bacteria"/>
</dbReference>
<organism evidence="2 3">
    <name type="scientific">Chloroherpeton thalassium (strain ATCC 35110 / GB-78)</name>
    <dbReference type="NCBI Taxonomy" id="517418"/>
    <lineage>
        <taxon>Bacteria</taxon>
        <taxon>Pseudomonadati</taxon>
        <taxon>Chlorobiota</taxon>
        <taxon>Chlorobiia</taxon>
        <taxon>Chlorobiales</taxon>
        <taxon>Chloroherpetonaceae</taxon>
        <taxon>Chloroherpeton</taxon>
    </lineage>
</organism>
<evidence type="ECO:0000313" key="2">
    <source>
        <dbReference type="EMBL" id="ACF13784.1"/>
    </source>
</evidence>
<gene>
    <name evidence="2" type="ordered locus">Ctha_1321</name>
</gene>
<keyword evidence="3" id="KW-1185">Reference proteome</keyword>
<protein>
    <recommendedName>
        <fullName evidence="1">DUF4159 domain-containing protein</fullName>
    </recommendedName>
</protein>
<dbReference type="KEGG" id="cts:Ctha_1321"/>
<dbReference type="InterPro" id="IPR025297">
    <property type="entry name" value="DUF4159"/>
</dbReference>
<dbReference type="HOGENOM" id="CLU_058818_1_0_10"/>
<evidence type="ECO:0000313" key="3">
    <source>
        <dbReference type="Proteomes" id="UP000001208"/>
    </source>
</evidence>
<name>B3QZ91_CHLT3</name>
<dbReference type="STRING" id="517418.Ctha_1321"/>
<reference evidence="2 3" key="1">
    <citation type="submission" date="2008-06" db="EMBL/GenBank/DDBJ databases">
        <title>Complete sequence of Chloroherpeton thalassium ATCC 35110.</title>
        <authorList>
            <consortium name="US DOE Joint Genome Institute"/>
            <person name="Lucas S."/>
            <person name="Copeland A."/>
            <person name="Lapidus A."/>
            <person name="Glavina del Rio T."/>
            <person name="Dalin E."/>
            <person name="Tice H."/>
            <person name="Bruce D."/>
            <person name="Goodwin L."/>
            <person name="Pitluck S."/>
            <person name="Schmutz J."/>
            <person name="Larimer F."/>
            <person name="Land M."/>
            <person name="Hauser L."/>
            <person name="Kyrpides N."/>
            <person name="Mikhailova N."/>
            <person name="Liu Z."/>
            <person name="Li T."/>
            <person name="Zhao F."/>
            <person name="Overmann J."/>
            <person name="Bryant D.A."/>
            <person name="Richardson P."/>
        </authorList>
    </citation>
    <scope>NUCLEOTIDE SEQUENCE [LARGE SCALE GENOMIC DNA]</scope>
    <source>
        <strain evidence="3">ATCC 35110 / GB-78</strain>
    </source>
</reference>
<dbReference type="Gene3D" id="3.40.50.12140">
    <property type="entry name" value="Domain of unknown function DUF4159"/>
    <property type="match status" value="1"/>
</dbReference>
<dbReference type="AlphaFoldDB" id="B3QZ91"/>
<dbReference type="Proteomes" id="UP000001208">
    <property type="component" value="Chromosome"/>
</dbReference>
<accession>B3QZ91</accession>
<proteinExistence type="predicted"/>
<dbReference type="Pfam" id="PF13709">
    <property type="entry name" value="DUF4159"/>
    <property type="match status" value="1"/>
</dbReference>
<dbReference type="RefSeq" id="WP_012499868.1">
    <property type="nucleotide sequence ID" value="NC_011026.1"/>
</dbReference>
<feature type="domain" description="DUF4159" evidence="1">
    <location>
        <begin position="46"/>
        <end position="236"/>
    </location>
</feature>
<sequence length="238" mass="27239">MIKFILSKNTNPEVLAMPTFRIFFLTAVLLFTVAGAWAEDSPAFRCARLKYSGGGDWYNDRSAIPNLMAYIREKTGVRTPKDEETIEPSSPNIFRYSFLFMTGHGNVRFSDAELENLREYLKAGGFLYADDDYGMSPSFRREAERLFPGTELVELPYSHPIYTIYYQFPNGLPKIHEHDGKPPAGYGLFYNERLVIFFTYETNPSDGWADADIHNDPPEKREAAFRIGTNIVLYALTH</sequence>